<accession>A0A7R9PLF9</accession>
<dbReference type="Gene3D" id="3.20.20.140">
    <property type="entry name" value="Metal-dependent hydrolases"/>
    <property type="match status" value="1"/>
</dbReference>
<name>A0A7R9PLF9_TIMGE</name>
<dbReference type="SUPFAM" id="SSF89550">
    <property type="entry name" value="PHP domain-like"/>
    <property type="match status" value="1"/>
</dbReference>
<evidence type="ECO:0000256" key="3">
    <source>
        <dbReference type="ARBA" id="ARBA00022694"/>
    </source>
</evidence>
<evidence type="ECO:0000256" key="4">
    <source>
        <dbReference type="SAM" id="MobiDB-lite"/>
    </source>
</evidence>
<evidence type="ECO:0000313" key="5">
    <source>
        <dbReference type="EMBL" id="CAD7592393.1"/>
    </source>
</evidence>
<keyword evidence="3" id="KW-0819">tRNA processing</keyword>
<sequence>MLSGLGYRTVAIDHVLEETVFESKKKKKKGEPRDNTDLVPPPRNIANLIKHACTSLEVDIITFNPEGTNRVRFNRKMYNMAAERGTYFELMYAPSIRDATARKNTISMAHMYHAYGKSKVNEHLCYLCTHWFEKTWTRLGWHAGQGINLIWRS</sequence>
<dbReference type="GO" id="GO:0005655">
    <property type="term" value="C:nucleolar ribonuclease P complex"/>
    <property type="evidence" value="ECO:0007669"/>
    <property type="project" value="TreeGrafter"/>
</dbReference>
<dbReference type="PANTHER" id="PTHR13031:SF0">
    <property type="entry name" value="RIBONUCLEASE P PROTEIN SUBUNIT P30"/>
    <property type="match status" value="1"/>
</dbReference>
<comment type="subcellular location">
    <subcellularLocation>
        <location evidence="1">Nucleus</location>
    </subcellularLocation>
</comment>
<evidence type="ECO:0000256" key="2">
    <source>
        <dbReference type="ARBA" id="ARBA00007331"/>
    </source>
</evidence>
<dbReference type="GO" id="GO:0008033">
    <property type="term" value="P:tRNA processing"/>
    <property type="evidence" value="ECO:0007669"/>
    <property type="project" value="UniProtKB-KW"/>
</dbReference>
<dbReference type="InterPro" id="IPR002738">
    <property type="entry name" value="RNase_P_p30"/>
</dbReference>
<dbReference type="EMBL" id="OE840753">
    <property type="protein sequence ID" value="CAD7592393.1"/>
    <property type="molecule type" value="Genomic_DNA"/>
</dbReference>
<feature type="region of interest" description="Disordered" evidence="4">
    <location>
        <begin position="22"/>
        <end position="41"/>
    </location>
</feature>
<evidence type="ECO:0000256" key="1">
    <source>
        <dbReference type="ARBA" id="ARBA00004123"/>
    </source>
</evidence>
<proteinExistence type="inferred from homology"/>
<organism evidence="5">
    <name type="scientific">Timema genevievae</name>
    <name type="common">Walking stick</name>
    <dbReference type="NCBI Taxonomy" id="629358"/>
    <lineage>
        <taxon>Eukaryota</taxon>
        <taxon>Metazoa</taxon>
        <taxon>Ecdysozoa</taxon>
        <taxon>Arthropoda</taxon>
        <taxon>Hexapoda</taxon>
        <taxon>Insecta</taxon>
        <taxon>Pterygota</taxon>
        <taxon>Neoptera</taxon>
        <taxon>Polyneoptera</taxon>
        <taxon>Phasmatodea</taxon>
        <taxon>Timematodea</taxon>
        <taxon>Timematoidea</taxon>
        <taxon>Timematidae</taxon>
        <taxon>Timema</taxon>
    </lineage>
</organism>
<dbReference type="PANTHER" id="PTHR13031">
    <property type="entry name" value="RIBONUCLEASE P SUBUNIT P30"/>
    <property type="match status" value="1"/>
</dbReference>
<reference evidence="5" key="1">
    <citation type="submission" date="2020-11" db="EMBL/GenBank/DDBJ databases">
        <authorList>
            <person name="Tran Van P."/>
        </authorList>
    </citation>
    <scope>NUCLEOTIDE SEQUENCE</scope>
</reference>
<dbReference type="AlphaFoldDB" id="A0A7R9PLF9"/>
<dbReference type="GO" id="GO:0003723">
    <property type="term" value="F:RNA binding"/>
    <property type="evidence" value="ECO:0007669"/>
    <property type="project" value="TreeGrafter"/>
</dbReference>
<dbReference type="InterPro" id="IPR016195">
    <property type="entry name" value="Pol/histidinol_Pase-like"/>
</dbReference>
<dbReference type="Pfam" id="PF01876">
    <property type="entry name" value="RNase_P_p30"/>
    <property type="match status" value="1"/>
</dbReference>
<protein>
    <submittedName>
        <fullName evidence="5">Uncharacterized protein</fullName>
    </submittedName>
</protein>
<gene>
    <name evidence="5" type="ORF">TGEB3V08_LOCUS4916</name>
</gene>
<comment type="similarity">
    <text evidence="2">Belongs to the eukaryotic/archaeal RNase P protein component 3 family.</text>
</comment>